<gene>
    <name evidence="1" type="ORF">H5410_059022</name>
</gene>
<organism evidence="1 2">
    <name type="scientific">Solanum commersonii</name>
    <name type="common">Commerson's wild potato</name>
    <name type="synonym">Commerson's nightshade</name>
    <dbReference type="NCBI Taxonomy" id="4109"/>
    <lineage>
        <taxon>Eukaryota</taxon>
        <taxon>Viridiplantae</taxon>
        <taxon>Streptophyta</taxon>
        <taxon>Embryophyta</taxon>
        <taxon>Tracheophyta</taxon>
        <taxon>Spermatophyta</taxon>
        <taxon>Magnoliopsida</taxon>
        <taxon>eudicotyledons</taxon>
        <taxon>Gunneridae</taxon>
        <taxon>Pentapetalae</taxon>
        <taxon>asterids</taxon>
        <taxon>lamiids</taxon>
        <taxon>Solanales</taxon>
        <taxon>Solanaceae</taxon>
        <taxon>Solanoideae</taxon>
        <taxon>Solaneae</taxon>
        <taxon>Solanum</taxon>
    </lineage>
</organism>
<reference evidence="1 2" key="1">
    <citation type="submission" date="2020-09" db="EMBL/GenBank/DDBJ databases">
        <title>De no assembly of potato wild relative species, Solanum commersonii.</title>
        <authorList>
            <person name="Cho K."/>
        </authorList>
    </citation>
    <scope>NUCLEOTIDE SEQUENCE [LARGE SCALE GENOMIC DNA]</scope>
    <source>
        <strain evidence="1">LZ3.2</strain>
        <tissue evidence="1">Leaf</tissue>
    </source>
</reference>
<dbReference type="OrthoDB" id="768353at2759"/>
<dbReference type="AlphaFoldDB" id="A0A9J5W1N2"/>
<comment type="caution">
    <text evidence="1">The sequence shown here is derived from an EMBL/GenBank/DDBJ whole genome shotgun (WGS) entry which is preliminary data.</text>
</comment>
<dbReference type="PANTHER" id="PTHR46238:SF8">
    <property type="entry name" value="ENDONUCLEASE_EXONUCLEASE_PHOSPHATASE DOMAIN-CONTAINING PROTEIN"/>
    <property type="match status" value="1"/>
</dbReference>
<proteinExistence type="predicted"/>
<dbReference type="Proteomes" id="UP000824120">
    <property type="component" value="Chromosome 12"/>
</dbReference>
<keyword evidence="2" id="KW-1185">Reference proteome</keyword>
<evidence type="ECO:0000313" key="1">
    <source>
        <dbReference type="EMBL" id="KAG5569256.1"/>
    </source>
</evidence>
<accession>A0A9J5W1N2</accession>
<dbReference type="PANTHER" id="PTHR46238">
    <property type="entry name" value="REVERSE TRANSCRIPTASE DOMAIN-CONTAINING PROTEIN"/>
    <property type="match status" value="1"/>
</dbReference>
<evidence type="ECO:0000313" key="2">
    <source>
        <dbReference type="Proteomes" id="UP000824120"/>
    </source>
</evidence>
<sequence length="145" mass="16650">MYDDAKACVWTMGSDSERFQVPWCMLFAGGIVLIDETRGGLNTRLEERKSQEHGSVFQGNGEIDEDVTHRIGAGLSLLYEAKCWSIENSHAQKMQATEIRLFGQVRSGSEVQDKMWKVSLRWFEHVRRRGANVMIRRCDWLVIVA</sequence>
<name>A0A9J5W1N2_SOLCO</name>
<protein>
    <submittedName>
        <fullName evidence="1">Uncharacterized protein</fullName>
    </submittedName>
</protein>
<dbReference type="EMBL" id="JACXVP010000012">
    <property type="protein sequence ID" value="KAG5569256.1"/>
    <property type="molecule type" value="Genomic_DNA"/>
</dbReference>